<evidence type="ECO:0000313" key="4">
    <source>
        <dbReference type="Proteomes" id="UP001589643"/>
    </source>
</evidence>
<dbReference type="EMBL" id="JBHLHV010000001">
    <property type="protein sequence ID" value="MFB8891653.1"/>
    <property type="molecule type" value="Genomic_DNA"/>
</dbReference>
<dbReference type="Proteomes" id="UP001589643">
    <property type="component" value="Unassembled WGS sequence"/>
</dbReference>
<dbReference type="PANTHER" id="PTHR43418">
    <property type="entry name" value="MULTIFUNCTIONAL TRYPTOPHAN BIOSYNTHESIS PROTEIN-RELATED"/>
    <property type="match status" value="1"/>
</dbReference>
<dbReference type="PRINTS" id="PR00099">
    <property type="entry name" value="CPSGATASE"/>
</dbReference>
<dbReference type="PANTHER" id="PTHR43418:SF4">
    <property type="entry name" value="MULTIFUNCTIONAL TRYPTOPHAN BIOSYNTHESIS PROTEIN"/>
    <property type="match status" value="1"/>
</dbReference>
<dbReference type="SUPFAM" id="SSF52317">
    <property type="entry name" value="Class I glutamine amidotransferase-like"/>
    <property type="match status" value="1"/>
</dbReference>
<dbReference type="NCBIfam" id="TIGR00566">
    <property type="entry name" value="trpG_papA"/>
    <property type="match status" value="1"/>
</dbReference>
<reference evidence="3 4" key="1">
    <citation type="submission" date="2024-08" db="EMBL/GenBank/DDBJ databases">
        <title>Heavy metals resistant antinobacteria isolated from wastewater.</title>
        <authorList>
            <person name="Roman Ponce B."/>
            <person name="Blanco Mercado M.A."/>
            <person name="Avila Aldana I.N."/>
            <person name="Morales Arrieta S."/>
        </authorList>
    </citation>
    <scope>NUCLEOTIDE SEQUENCE [LARGE SCALE GENOMIC DNA]</scope>
    <source>
        <strain evidence="4">sma-1</strain>
    </source>
</reference>
<keyword evidence="1" id="KW-0315">Glutamine amidotransferase</keyword>
<protein>
    <submittedName>
        <fullName evidence="3">Anthranilate synthase component II</fullName>
    </submittedName>
</protein>
<dbReference type="InterPro" id="IPR017926">
    <property type="entry name" value="GATASE"/>
</dbReference>
<accession>A0ABV5ENV1</accession>
<dbReference type="RefSeq" id="WP_378716295.1">
    <property type="nucleotide sequence ID" value="NZ_JBHLHV010000001.1"/>
</dbReference>
<dbReference type="Pfam" id="PF00117">
    <property type="entry name" value="GATase"/>
    <property type="match status" value="1"/>
</dbReference>
<name>A0ABV5ENV1_9MICO</name>
<dbReference type="PRINTS" id="PR00097">
    <property type="entry name" value="ANTSNTHASEII"/>
</dbReference>
<sequence>MTAILVIDNHDSFIHTLVGYLHEFGAETEMVESDAVSDPTHVMAGFDGVLVSPGPGTPEDAGASIDVVRAAATSAVPLLGVCLGHQAIAVAFGGTVGEAPELMHGMTSDVRHDGSFLFEGVPTTFTAGRYHSLAVDAATVPAELRVTARAPGGTVMAIAHRGAPIVGVQFHPESVLTDGGYRMLGNWLASVGLNGARERGARLHPHRRDATVT</sequence>
<dbReference type="InterPro" id="IPR029062">
    <property type="entry name" value="Class_I_gatase-like"/>
</dbReference>
<dbReference type="PROSITE" id="PS51273">
    <property type="entry name" value="GATASE_TYPE_1"/>
    <property type="match status" value="1"/>
</dbReference>
<organism evidence="3 4">
    <name type="scientific">Microbacterium plantarum</name>
    <dbReference type="NCBI Taxonomy" id="1816425"/>
    <lineage>
        <taxon>Bacteria</taxon>
        <taxon>Bacillati</taxon>
        <taxon>Actinomycetota</taxon>
        <taxon>Actinomycetes</taxon>
        <taxon>Micrococcales</taxon>
        <taxon>Microbacteriaceae</taxon>
        <taxon>Microbacterium</taxon>
    </lineage>
</organism>
<dbReference type="InterPro" id="IPR050472">
    <property type="entry name" value="Anth_synth/Amidotransfase"/>
</dbReference>
<dbReference type="Gene3D" id="3.40.50.880">
    <property type="match status" value="1"/>
</dbReference>
<dbReference type="PRINTS" id="PR00096">
    <property type="entry name" value="GATASE"/>
</dbReference>
<evidence type="ECO:0000259" key="2">
    <source>
        <dbReference type="Pfam" id="PF00117"/>
    </source>
</evidence>
<gene>
    <name evidence="3" type="ORF">AB7P39_02220</name>
</gene>
<dbReference type="CDD" id="cd01743">
    <property type="entry name" value="GATase1_Anthranilate_Synthase"/>
    <property type="match status" value="1"/>
</dbReference>
<evidence type="ECO:0000256" key="1">
    <source>
        <dbReference type="ARBA" id="ARBA00022962"/>
    </source>
</evidence>
<proteinExistence type="predicted"/>
<feature type="domain" description="Glutamine amidotransferase" evidence="2">
    <location>
        <begin position="5"/>
        <end position="188"/>
    </location>
</feature>
<comment type="caution">
    <text evidence="3">The sequence shown here is derived from an EMBL/GenBank/DDBJ whole genome shotgun (WGS) entry which is preliminary data.</text>
</comment>
<dbReference type="InterPro" id="IPR006221">
    <property type="entry name" value="TrpG/PapA_dom"/>
</dbReference>
<keyword evidence="4" id="KW-1185">Reference proteome</keyword>
<evidence type="ECO:0000313" key="3">
    <source>
        <dbReference type="EMBL" id="MFB8891653.1"/>
    </source>
</evidence>